<dbReference type="EMBL" id="MFQR01000034">
    <property type="protein sequence ID" value="OGH84253.1"/>
    <property type="molecule type" value="Genomic_DNA"/>
</dbReference>
<accession>A0A1F6NKF1</accession>
<sequence length="95" mass="11433">MYGIVSRKIRLILAKISYKILSPFFRNMPKTKQSEKIERVTIKIPASLAEYFRKAFPHGKRSDFVASCIRRYRREQTTREIEDEFRDIVKKHIKQ</sequence>
<gene>
    <name evidence="1" type="ORF">A2261_02115</name>
</gene>
<evidence type="ECO:0000313" key="1">
    <source>
        <dbReference type="EMBL" id="OGH84253.1"/>
    </source>
</evidence>
<protein>
    <submittedName>
        <fullName evidence="1">Uncharacterized protein</fullName>
    </submittedName>
</protein>
<dbReference type="AlphaFoldDB" id="A0A1F6NKF1"/>
<comment type="caution">
    <text evidence="1">The sequence shown here is derived from an EMBL/GenBank/DDBJ whole genome shotgun (WGS) entry which is preliminary data.</text>
</comment>
<name>A0A1F6NKF1_9BACT</name>
<proteinExistence type="predicted"/>
<evidence type="ECO:0000313" key="2">
    <source>
        <dbReference type="Proteomes" id="UP000177803"/>
    </source>
</evidence>
<organism evidence="1 2">
    <name type="scientific">Candidatus Magasanikbacteria bacterium RIFOXYA2_FULL_44_8</name>
    <dbReference type="NCBI Taxonomy" id="1798696"/>
    <lineage>
        <taxon>Bacteria</taxon>
        <taxon>Candidatus Magasanikiibacteriota</taxon>
    </lineage>
</organism>
<dbReference type="Proteomes" id="UP000177803">
    <property type="component" value="Unassembled WGS sequence"/>
</dbReference>
<reference evidence="1 2" key="1">
    <citation type="journal article" date="2016" name="Nat. Commun.">
        <title>Thousands of microbial genomes shed light on interconnected biogeochemical processes in an aquifer system.</title>
        <authorList>
            <person name="Anantharaman K."/>
            <person name="Brown C.T."/>
            <person name="Hug L.A."/>
            <person name="Sharon I."/>
            <person name="Castelle C.J."/>
            <person name="Probst A.J."/>
            <person name="Thomas B.C."/>
            <person name="Singh A."/>
            <person name="Wilkins M.J."/>
            <person name="Karaoz U."/>
            <person name="Brodie E.L."/>
            <person name="Williams K.H."/>
            <person name="Hubbard S.S."/>
            <person name="Banfield J.F."/>
        </authorList>
    </citation>
    <scope>NUCLEOTIDE SEQUENCE [LARGE SCALE GENOMIC DNA]</scope>
</reference>